<keyword evidence="2" id="KW-0449">Lipoprotein</keyword>
<sequence length="98" mass="10171">MNSSPRSSAILAILLTVLLAGCSAAPGSARPSVNATRYGEGGVSAFYTWPDKVPPTPGRLLRSEPLTDKQSLENAGQNARILYTSTDGLNNQPVAVSG</sequence>
<reference evidence="2 3" key="1">
    <citation type="journal article" date="2011" name="PLoS Pathog.">
        <title>Dynamic evolution of pathogenicity revealed by sequencing and comparative genomics of 19 Pseudomonas syringae isolates.</title>
        <authorList>
            <person name="Baltrus D.A."/>
            <person name="Nishimura M.T."/>
            <person name="Romanchuk A."/>
            <person name="Chang J.H."/>
            <person name="Mukhtar M.S."/>
            <person name="Cherkis K."/>
            <person name="Roach J."/>
            <person name="Grant S.R."/>
            <person name="Jones C.D."/>
            <person name="Dangl J.L."/>
        </authorList>
    </citation>
    <scope>NUCLEOTIDE SEQUENCE [LARGE SCALE GENOMIC DNA]</scope>
    <source>
        <strain evidence="2 3">1704B</strain>
    </source>
</reference>
<gene>
    <name evidence="2" type="ORF">PSYPI_07635</name>
</gene>
<feature type="non-terminal residue" evidence="2">
    <location>
        <position position="98"/>
    </location>
</feature>
<evidence type="ECO:0000256" key="1">
    <source>
        <dbReference type="SAM" id="SignalP"/>
    </source>
</evidence>
<dbReference type="AlphaFoldDB" id="F3G5D5"/>
<feature type="signal peptide" evidence="1">
    <location>
        <begin position="1"/>
        <end position="24"/>
    </location>
</feature>
<dbReference type="PROSITE" id="PS51257">
    <property type="entry name" value="PROKAR_LIPOPROTEIN"/>
    <property type="match status" value="1"/>
</dbReference>
<dbReference type="InterPro" id="IPR029058">
    <property type="entry name" value="AB_hydrolase_fold"/>
</dbReference>
<organism evidence="2 3">
    <name type="scientific">Pseudomonas syringae pv. pisi str. 1704B</name>
    <dbReference type="NCBI Taxonomy" id="629263"/>
    <lineage>
        <taxon>Bacteria</taxon>
        <taxon>Pseudomonadati</taxon>
        <taxon>Pseudomonadota</taxon>
        <taxon>Gammaproteobacteria</taxon>
        <taxon>Pseudomonadales</taxon>
        <taxon>Pseudomonadaceae</taxon>
        <taxon>Pseudomonas</taxon>
        <taxon>Pseudomonas syringae</taxon>
    </lineage>
</organism>
<dbReference type="HOGENOM" id="CLU_092300_1_0_6"/>
<feature type="chain" id="PRO_5003299247" evidence="1">
    <location>
        <begin position="25"/>
        <end position="98"/>
    </location>
</feature>
<keyword evidence="1" id="KW-0732">Signal</keyword>
<dbReference type="Gene3D" id="3.40.50.1820">
    <property type="entry name" value="alpha/beta hydrolase"/>
    <property type="match status" value="1"/>
</dbReference>
<evidence type="ECO:0000313" key="2">
    <source>
        <dbReference type="EMBL" id="EGH42285.1"/>
    </source>
</evidence>
<comment type="caution">
    <text evidence="2">The sequence shown here is derived from an EMBL/GenBank/DDBJ whole genome shotgun (WGS) entry which is preliminary data.</text>
</comment>
<protein>
    <submittedName>
        <fullName evidence="2">Putative lipoprotein</fullName>
    </submittedName>
</protein>
<proteinExistence type="predicted"/>
<dbReference type="EMBL" id="AEAI01000380">
    <property type="protein sequence ID" value="EGH42285.1"/>
    <property type="molecule type" value="Genomic_DNA"/>
</dbReference>
<accession>F3G5D5</accession>
<dbReference type="Proteomes" id="UP000004986">
    <property type="component" value="Unassembled WGS sequence"/>
</dbReference>
<keyword evidence="3" id="KW-1185">Reference proteome</keyword>
<name>F3G5D5_PSESJ</name>
<evidence type="ECO:0000313" key="3">
    <source>
        <dbReference type="Proteomes" id="UP000004986"/>
    </source>
</evidence>